<name>A0A069PMT3_9BURK</name>
<dbReference type="Proteomes" id="UP000027466">
    <property type="component" value="Unassembled WGS sequence"/>
</dbReference>
<organism evidence="2 3">
    <name type="scientific">Caballeronia glathei</name>
    <dbReference type="NCBI Taxonomy" id="60547"/>
    <lineage>
        <taxon>Bacteria</taxon>
        <taxon>Pseudomonadati</taxon>
        <taxon>Pseudomonadota</taxon>
        <taxon>Betaproteobacteria</taxon>
        <taxon>Burkholderiales</taxon>
        <taxon>Burkholderiaceae</taxon>
        <taxon>Caballeronia</taxon>
    </lineage>
</organism>
<dbReference type="EMBL" id="JFHC01000024">
    <property type="protein sequence ID" value="KDR41747.1"/>
    <property type="molecule type" value="Genomic_DNA"/>
</dbReference>
<feature type="compositionally biased region" description="Polar residues" evidence="1">
    <location>
        <begin position="1"/>
        <end position="29"/>
    </location>
</feature>
<protein>
    <submittedName>
        <fullName evidence="2">Uncharacterized protein</fullName>
    </submittedName>
</protein>
<gene>
    <name evidence="2" type="ORF">BG61_15850</name>
</gene>
<accession>A0A069PMT3</accession>
<dbReference type="RefSeq" id="WP_129572237.1">
    <property type="nucleotide sequence ID" value="NZ_CADFFX010000005.1"/>
</dbReference>
<dbReference type="Gene3D" id="3.90.470.20">
    <property type="entry name" value="4'-phosphopantetheinyl transferase domain"/>
    <property type="match status" value="1"/>
</dbReference>
<proteinExistence type="predicted"/>
<reference evidence="2 3" key="1">
    <citation type="submission" date="2014-03" db="EMBL/GenBank/DDBJ databases">
        <title>Draft Genome Sequences of Four Burkholderia Strains.</title>
        <authorList>
            <person name="Liu X.Y."/>
            <person name="Li C.X."/>
            <person name="Xu J.H."/>
        </authorList>
    </citation>
    <scope>NUCLEOTIDE SEQUENCE [LARGE SCALE GENOMIC DNA]</scope>
    <source>
        <strain evidence="2 3">DSM 50014</strain>
    </source>
</reference>
<dbReference type="GO" id="GO:0008897">
    <property type="term" value="F:holo-[acyl-carrier-protein] synthase activity"/>
    <property type="evidence" value="ECO:0007669"/>
    <property type="project" value="InterPro"/>
</dbReference>
<feature type="region of interest" description="Disordered" evidence="1">
    <location>
        <begin position="1"/>
        <end position="32"/>
    </location>
</feature>
<dbReference type="InterPro" id="IPR037143">
    <property type="entry name" value="4-PPantetheinyl_Trfase_dom_sf"/>
</dbReference>
<dbReference type="GO" id="GO:0000287">
    <property type="term" value="F:magnesium ion binding"/>
    <property type="evidence" value="ECO:0007669"/>
    <property type="project" value="InterPro"/>
</dbReference>
<comment type="caution">
    <text evidence="2">The sequence shown here is derived from an EMBL/GenBank/DDBJ whole genome shotgun (WGS) entry which is preliminary data.</text>
</comment>
<keyword evidence="3" id="KW-1185">Reference proteome</keyword>
<sequence length="255" mass="28041">MTVSRASILRPTTATTQDNDVQPSRSASESPFEHVDSTVEWNLHAFSRSSSKGARLPDQHELFVWRLRGEWRLISATDKDRCLTSAERKRMRSYPTSAIGRRFAVARATVRFVLSHVLACAPEDIAIADLADDRIAVVNSRNGRSLAVDIGQSGIWIVIAASAGKLGVGLASPMAGDARSQSANDAQPWDEVFVRACQTSQQRAQRCEFVGEPDATSAVPRRDWHSLELPMPGAIRASVTTQQRIRVVQAFGWQS</sequence>
<evidence type="ECO:0000256" key="1">
    <source>
        <dbReference type="SAM" id="MobiDB-lite"/>
    </source>
</evidence>
<dbReference type="STRING" id="60547.GCA_000751215_04951"/>
<evidence type="ECO:0000313" key="2">
    <source>
        <dbReference type="EMBL" id="KDR41747.1"/>
    </source>
</evidence>
<evidence type="ECO:0000313" key="3">
    <source>
        <dbReference type="Proteomes" id="UP000027466"/>
    </source>
</evidence>
<dbReference type="AlphaFoldDB" id="A0A069PMT3"/>